<dbReference type="AlphaFoldDB" id="A0A1J1J4C3"/>
<sequence length="70" mass="8503">MAVDCQPSQPTYDLCCLQRETLKLIPKFFHELNRFAYDELFCNFKYREQLSWSEYLRLENGVKEAIKDYI</sequence>
<protein>
    <submittedName>
        <fullName evidence="1">CLUMA_CG019663, isoform A</fullName>
    </submittedName>
</protein>
<organism evidence="1 2">
    <name type="scientific">Clunio marinus</name>
    <dbReference type="NCBI Taxonomy" id="568069"/>
    <lineage>
        <taxon>Eukaryota</taxon>
        <taxon>Metazoa</taxon>
        <taxon>Ecdysozoa</taxon>
        <taxon>Arthropoda</taxon>
        <taxon>Hexapoda</taxon>
        <taxon>Insecta</taxon>
        <taxon>Pterygota</taxon>
        <taxon>Neoptera</taxon>
        <taxon>Endopterygota</taxon>
        <taxon>Diptera</taxon>
        <taxon>Nematocera</taxon>
        <taxon>Chironomoidea</taxon>
        <taxon>Chironomidae</taxon>
        <taxon>Clunio</taxon>
    </lineage>
</organism>
<evidence type="ECO:0000313" key="2">
    <source>
        <dbReference type="Proteomes" id="UP000183832"/>
    </source>
</evidence>
<evidence type="ECO:0000313" key="1">
    <source>
        <dbReference type="EMBL" id="CRL06652.1"/>
    </source>
</evidence>
<name>A0A1J1J4C3_9DIPT</name>
<proteinExistence type="predicted"/>
<dbReference type="Proteomes" id="UP000183832">
    <property type="component" value="Unassembled WGS sequence"/>
</dbReference>
<keyword evidence="2" id="KW-1185">Reference proteome</keyword>
<gene>
    <name evidence="1" type="ORF">CLUMA_CG019663</name>
</gene>
<reference evidence="1 2" key="1">
    <citation type="submission" date="2015-04" db="EMBL/GenBank/DDBJ databases">
        <authorList>
            <person name="Syromyatnikov M.Y."/>
            <person name="Popov V.N."/>
        </authorList>
    </citation>
    <scope>NUCLEOTIDE SEQUENCE [LARGE SCALE GENOMIC DNA]</scope>
</reference>
<accession>A0A1J1J4C3</accession>
<dbReference type="EMBL" id="CVRI01000067">
    <property type="protein sequence ID" value="CRL06652.1"/>
    <property type="molecule type" value="Genomic_DNA"/>
</dbReference>